<dbReference type="OrthoDB" id="9772976at2"/>
<name>A0A1M6UE73_9FIRM</name>
<dbReference type="AlphaFoldDB" id="A0A1M6UE73"/>
<dbReference type="Pfam" id="PF10923">
    <property type="entry name" value="BrxC_BrxD"/>
    <property type="match status" value="1"/>
</dbReference>
<dbReference type="Proteomes" id="UP000184386">
    <property type="component" value="Unassembled WGS sequence"/>
</dbReference>
<dbReference type="InterPro" id="IPR027417">
    <property type="entry name" value="P-loop_NTPase"/>
</dbReference>
<dbReference type="SUPFAM" id="SSF52540">
    <property type="entry name" value="P-loop containing nucleoside triphosphate hydrolases"/>
    <property type="match status" value="1"/>
</dbReference>
<dbReference type="STRING" id="1121322.SAMN02745136_03048"/>
<gene>
    <name evidence="1" type="ORF">SAMN02745136_03048</name>
</gene>
<sequence length="441" mass="49788">MTNKIPKRIANSVMNSLRGGVVPRIGLEYIAVGRKDEIEALLSDVDMVISGGASFRFIVGKYGSGKSFLLQTIRNYTMEKNFVVLDADLSPERRLVGNKGQGLATYRELVKNMATRTKPDGGALPLILEKWLSGIQSAVLLEYNLSPDEPEFEAAVNKKVLETLNSLDGMVNGFDFSRMLLLYRSASKDSDEEKKARVLKWFKGEYATKTEVKNELGVNILITDDNWYDYLKLFAGFLVGAGYGGMLVLIDELVNLFKIPHTIARQYNYEKILTMYNDVLQGKAEHIGIIMGGTPQCIEDSHKGIFSYEALKSRLEEGRFAREKGYRDMLSPIIRLAPLSHEELFVLVEKLALIHGELYDYTVKLKQEDYLCFLQTELSRVGADSKVTPREIIRDFIELLNLSMQNKDTDIRTILGGGNFTFAEDRIGEEAIHQEFADFEL</sequence>
<reference evidence="1 2" key="1">
    <citation type="submission" date="2016-11" db="EMBL/GenBank/DDBJ databases">
        <authorList>
            <person name="Jaros S."/>
            <person name="Januszkiewicz K."/>
            <person name="Wedrychowicz H."/>
        </authorList>
    </citation>
    <scope>NUCLEOTIDE SEQUENCE [LARGE SCALE GENOMIC DNA]</scope>
    <source>
        <strain evidence="1 2">DSM 15929</strain>
    </source>
</reference>
<dbReference type="EMBL" id="FRAC01000015">
    <property type="protein sequence ID" value="SHK67473.1"/>
    <property type="molecule type" value="Genomic_DNA"/>
</dbReference>
<organism evidence="1 2">
    <name type="scientific">Anaerocolumna jejuensis DSM 15929</name>
    <dbReference type="NCBI Taxonomy" id="1121322"/>
    <lineage>
        <taxon>Bacteria</taxon>
        <taxon>Bacillati</taxon>
        <taxon>Bacillota</taxon>
        <taxon>Clostridia</taxon>
        <taxon>Lachnospirales</taxon>
        <taxon>Lachnospiraceae</taxon>
        <taxon>Anaerocolumna</taxon>
    </lineage>
</organism>
<evidence type="ECO:0000313" key="1">
    <source>
        <dbReference type="EMBL" id="SHK67473.1"/>
    </source>
</evidence>
<evidence type="ECO:0000313" key="2">
    <source>
        <dbReference type="Proteomes" id="UP000184386"/>
    </source>
</evidence>
<evidence type="ECO:0008006" key="3">
    <source>
        <dbReference type="Google" id="ProtNLM"/>
    </source>
</evidence>
<dbReference type="RefSeq" id="WP_073277430.1">
    <property type="nucleotide sequence ID" value="NZ_FRAC01000015.1"/>
</dbReference>
<dbReference type="InterPro" id="IPR021228">
    <property type="entry name" value="BrxD"/>
</dbReference>
<keyword evidence="2" id="KW-1185">Reference proteome</keyword>
<protein>
    <recommendedName>
        <fullName evidence="3">Biotin carboxylase</fullName>
    </recommendedName>
</protein>
<proteinExistence type="predicted"/>
<accession>A0A1M6UE73</accession>